<reference evidence="4" key="1">
    <citation type="submission" date="2012-12" db="EMBL/GenBank/DDBJ databases">
        <authorList>
            <person name="Hellsten U."/>
            <person name="Grimwood J."/>
            <person name="Chapman J.A."/>
            <person name="Shapiro H."/>
            <person name="Aerts A."/>
            <person name="Otillar R.P."/>
            <person name="Terry A.Y."/>
            <person name="Boore J.L."/>
            <person name="Simakov O."/>
            <person name="Marletaz F."/>
            <person name="Cho S.-J."/>
            <person name="Edsinger-Gonzales E."/>
            <person name="Havlak P."/>
            <person name="Kuo D.-H."/>
            <person name="Larsson T."/>
            <person name="Lv J."/>
            <person name="Arendt D."/>
            <person name="Savage R."/>
            <person name="Osoegawa K."/>
            <person name="de Jong P."/>
            <person name="Lindberg D.R."/>
            <person name="Seaver E.C."/>
            <person name="Weisblat D.A."/>
            <person name="Putnam N.H."/>
            <person name="Grigoriev I.V."/>
            <person name="Rokhsar D.S."/>
        </authorList>
    </citation>
    <scope>NUCLEOTIDE SEQUENCE</scope>
</reference>
<accession>T1ETK2</accession>
<organism evidence="3 4">
    <name type="scientific">Helobdella robusta</name>
    <name type="common">Californian leech</name>
    <dbReference type="NCBI Taxonomy" id="6412"/>
    <lineage>
        <taxon>Eukaryota</taxon>
        <taxon>Metazoa</taxon>
        <taxon>Spiralia</taxon>
        <taxon>Lophotrochozoa</taxon>
        <taxon>Annelida</taxon>
        <taxon>Clitellata</taxon>
        <taxon>Hirudinea</taxon>
        <taxon>Rhynchobdellida</taxon>
        <taxon>Glossiphoniidae</taxon>
        <taxon>Helobdella</taxon>
    </lineage>
</organism>
<dbReference type="GeneID" id="20199902"/>
<dbReference type="EnsemblMetazoa" id="HelroT163011">
    <property type="protein sequence ID" value="HelroP163011"/>
    <property type="gene ID" value="HelroG163011"/>
</dbReference>
<dbReference type="HOGENOM" id="CLU_577826_0_0_1"/>
<gene>
    <name evidence="3" type="primary">20199902</name>
    <name evidence="2" type="ORF">HELRODRAFT_163011</name>
</gene>
<reference evidence="3" key="3">
    <citation type="submission" date="2015-06" db="UniProtKB">
        <authorList>
            <consortium name="EnsemblMetazoa"/>
        </authorList>
    </citation>
    <scope>IDENTIFICATION</scope>
</reference>
<proteinExistence type="predicted"/>
<dbReference type="AlphaFoldDB" id="T1ETK2"/>
<dbReference type="Proteomes" id="UP000015101">
    <property type="component" value="Unassembled WGS sequence"/>
</dbReference>
<name>T1ETK2_HELRO</name>
<evidence type="ECO:0000313" key="2">
    <source>
        <dbReference type="EMBL" id="ESN99462.1"/>
    </source>
</evidence>
<evidence type="ECO:0000256" key="1">
    <source>
        <dbReference type="SAM" id="MobiDB-lite"/>
    </source>
</evidence>
<dbReference type="InParanoid" id="T1ETK2"/>
<dbReference type="RefSeq" id="XP_009023299.1">
    <property type="nucleotide sequence ID" value="XM_009025051.1"/>
</dbReference>
<evidence type="ECO:0000313" key="3">
    <source>
        <dbReference type="EnsemblMetazoa" id="HelroP163011"/>
    </source>
</evidence>
<dbReference type="CTD" id="20199902"/>
<dbReference type="EMBL" id="KB097143">
    <property type="protein sequence ID" value="ESN99462.1"/>
    <property type="molecule type" value="Genomic_DNA"/>
</dbReference>
<protein>
    <submittedName>
        <fullName evidence="2 3">Uncharacterized protein</fullName>
    </submittedName>
</protein>
<keyword evidence="4" id="KW-1185">Reference proteome</keyword>
<sequence>MELNLLKQSSSGLSDAVSDVKSNKRINSHLAQKNKIKKLKISNFEPKSSLKNLSGSVRAPNNSAGLLEGECSMVDKKCFMVDKKFSTPEEAVFEMGTGQTMQKYESETSEEDDESSNVSSCFVRQNNEPEGVDFKNFDTVKSLNRSKFESASFDPTCNSLRSGSIENFSDNNNVVMKFDNTLGNSLFSATFDENCSSSLENSSNIFVYTNNTLNSHLETESVPKFFIHPSPDNLFYSSTFFPFNSHFAAPILLNTSNLNRLNGSTSVEQSLIPKVHSLWELKSLPLTGGFVHGLVKVDDNTWMPTVEPYLPTDDQTKQGVNNADCGTELLQNEKSNTISLRSGKVLPSTFLKNTDKPFETSSTALSSNNEADDRRKREIHAEMKMILPDSRIDINGLNSPIVSRSMDKVKVSPLHKLQNVKVKKRKMKYEMSDKTWSRGGIKNLELKTVVSPMTRSKKKLLQSHVFGSSLNNK</sequence>
<dbReference type="EMBL" id="AMQM01001264">
    <property type="status" value="NOT_ANNOTATED_CDS"/>
    <property type="molecule type" value="Genomic_DNA"/>
</dbReference>
<feature type="region of interest" description="Disordered" evidence="1">
    <location>
        <begin position="98"/>
        <end position="121"/>
    </location>
</feature>
<dbReference type="KEGG" id="hro:HELRODRAFT_163011"/>
<evidence type="ECO:0000313" key="4">
    <source>
        <dbReference type="Proteomes" id="UP000015101"/>
    </source>
</evidence>
<reference evidence="2 4" key="2">
    <citation type="journal article" date="2013" name="Nature">
        <title>Insights into bilaterian evolution from three spiralian genomes.</title>
        <authorList>
            <person name="Simakov O."/>
            <person name="Marletaz F."/>
            <person name="Cho S.J."/>
            <person name="Edsinger-Gonzales E."/>
            <person name="Havlak P."/>
            <person name="Hellsten U."/>
            <person name="Kuo D.H."/>
            <person name="Larsson T."/>
            <person name="Lv J."/>
            <person name="Arendt D."/>
            <person name="Savage R."/>
            <person name="Osoegawa K."/>
            <person name="de Jong P."/>
            <person name="Grimwood J."/>
            <person name="Chapman J.A."/>
            <person name="Shapiro H."/>
            <person name="Aerts A."/>
            <person name="Otillar R.P."/>
            <person name="Terry A.Y."/>
            <person name="Boore J.L."/>
            <person name="Grigoriev I.V."/>
            <person name="Lindberg D.R."/>
            <person name="Seaver E.C."/>
            <person name="Weisblat D.A."/>
            <person name="Putnam N.H."/>
            <person name="Rokhsar D.S."/>
        </authorList>
    </citation>
    <scope>NUCLEOTIDE SEQUENCE</scope>
</reference>